<dbReference type="EnsemblMetazoa" id="AATE011922-RA">
    <property type="protein sequence ID" value="AATE011922-PA.1"/>
    <property type="gene ID" value="AATE011922"/>
</dbReference>
<protein>
    <submittedName>
        <fullName evidence="1">Uncharacterized protein</fullName>
    </submittedName>
</protein>
<dbReference type="AlphaFoldDB" id="A0A182J5U4"/>
<proteinExistence type="predicted"/>
<sequence length="259" mass="27863">MASKQLLIAGWSVELDVVNGLVVRSVGHLGNRHGHLGDGGKCHLSDGGVHLGRSLVVLLRRSLVVLLHRSRLVVLHRGRLVVLHWLRGEHLGDGRGGVHLGDRGNNLGNRDDGLHHLVALDGLAADDGVESVVVIGGVVNHAAVSISIDQRVLALNDISMTFLLLALDITGVVIVDIVGELVLGGRIGVLDVLDGLDQRGLDEPLGRIASPGLITWRFINQKTPWSLLSWAMCPTWSSIIYPVLATFPDWARPLNDSSY</sequence>
<evidence type="ECO:0000313" key="1">
    <source>
        <dbReference type="EnsemblMetazoa" id="AATE011922-PA.1"/>
    </source>
</evidence>
<name>A0A182J5U4_ANOAO</name>
<organism evidence="1">
    <name type="scientific">Anopheles atroparvus</name>
    <name type="common">European mosquito</name>
    <dbReference type="NCBI Taxonomy" id="41427"/>
    <lineage>
        <taxon>Eukaryota</taxon>
        <taxon>Metazoa</taxon>
        <taxon>Ecdysozoa</taxon>
        <taxon>Arthropoda</taxon>
        <taxon>Hexapoda</taxon>
        <taxon>Insecta</taxon>
        <taxon>Pterygota</taxon>
        <taxon>Neoptera</taxon>
        <taxon>Endopterygota</taxon>
        <taxon>Diptera</taxon>
        <taxon>Nematocera</taxon>
        <taxon>Culicoidea</taxon>
        <taxon>Culicidae</taxon>
        <taxon>Anophelinae</taxon>
        <taxon>Anopheles</taxon>
    </lineage>
</organism>
<reference evidence="1" key="1">
    <citation type="submission" date="2022-08" db="UniProtKB">
        <authorList>
            <consortium name="EnsemblMetazoa"/>
        </authorList>
    </citation>
    <scope>IDENTIFICATION</scope>
    <source>
        <strain evidence="1">EBRO</strain>
    </source>
</reference>
<dbReference type="VEuPathDB" id="VectorBase:AATE011922"/>
<accession>A0A182J5U4</accession>